<dbReference type="FunFam" id="3.40.50.150:FF:000230">
    <property type="entry name" value="tRNA (Guanine-N(7)-)-methyltransferase"/>
    <property type="match status" value="1"/>
</dbReference>
<evidence type="ECO:0000256" key="4">
    <source>
        <dbReference type="ARBA" id="ARBA00022679"/>
    </source>
</evidence>
<dbReference type="Pfam" id="PF02390">
    <property type="entry name" value="Methyltransf_4"/>
    <property type="match status" value="1"/>
</dbReference>
<comment type="caution">
    <text evidence="7">The sequence shown here is derived from an EMBL/GenBank/DDBJ whole genome shotgun (WGS) entry which is preliminary data.</text>
</comment>
<dbReference type="Gene3D" id="3.40.50.150">
    <property type="entry name" value="Vaccinia Virus protein VP39"/>
    <property type="match status" value="1"/>
</dbReference>
<dbReference type="PANTHER" id="PTHR23417">
    <property type="entry name" value="3-DEOXY-D-MANNO-OCTULOSONIC-ACID TRANSFERASE/TRNA GUANINE-N 7 - -METHYLTRANSFERASE"/>
    <property type="match status" value="1"/>
</dbReference>
<evidence type="ECO:0000256" key="2">
    <source>
        <dbReference type="ARBA" id="ARBA00011977"/>
    </source>
</evidence>
<accession>A0A8T0GE03</accession>
<dbReference type="Proteomes" id="UP000822688">
    <property type="component" value="Chromosome 11"/>
</dbReference>
<sequence length="277" mass="30900">MMRTAWLGSAARRSLLPSLPVHQFAGQVCRVQCCADVHAMKLVDQEYAELELKSITHQVGGVRVRQHVNPFKASLTAPTVPPAWDTEFADPTLPLHVDIGCGSGRLLMVLAKRSVGTCNFLGIDIRDKLLQRSTIWAEELNLTNIHFKVANATLALDAILMKYPGPLRLVSILCPDPHFKQRHRKRRIVQKSLVDALEKHLPTGGQIFLQSDVEEVAMDMRDQFDENVNFTRVHSPGSSLCNSEGWLLDSPLGVATEREIHALANGGVIYRLLFQRV</sequence>
<dbReference type="NCBIfam" id="TIGR00091">
    <property type="entry name" value="tRNA (guanosine(46)-N7)-methyltransferase TrmB"/>
    <property type="match status" value="1"/>
</dbReference>
<organism evidence="7 8">
    <name type="scientific">Ceratodon purpureus</name>
    <name type="common">Fire moss</name>
    <name type="synonym">Dicranum purpureum</name>
    <dbReference type="NCBI Taxonomy" id="3225"/>
    <lineage>
        <taxon>Eukaryota</taxon>
        <taxon>Viridiplantae</taxon>
        <taxon>Streptophyta</taxon>
        <taxon>Embryophyta</taxon>
        <taxon>Bryophyta</taxon>
        <taxon>Bryophytina</taxon>
        <taxon>Bryopsida</taxon>
        <taxon>Dicranidae</taxon>
        <taxon>Pseudoditrichales</taxon>
        <taxon>Ditrichaceae</taxon>
        <taxon>Ceratodon</taxon>
    </lineage>
</organism>
<dbReference type="EC" id="2.1.1.33" evidence="2"/>
<dbReference type="PANTHER" id="PTHR23417:SF21">
    <property type="entry name" value="TRNA (GUANINE-N(7)-)-METHYLTRANSFERASE"/>
    <property type="match status" value="1"/>
</dbReference>
<keyword evidence="3" id="KW-0489">Methyltransferase</keyword>
<protein>
    <recommendedName>
        <fullName evidence="2">tRNA (guanine(46)-N(7))-methyltransferase</fullName>
        <ecNumber evidence="2">2.1.1.33</ecNumber>
    </recommendedName>
</protein>
<comment type="catalytic activity">
    <reaction evidence="1">
        <text>guanosine(46) in tRNA + S-adenosyl-L-methionine = N(7)-methylguanosine(46) in tRNA + S-adenosyl-L-homocysteine</text>
        <dbReference type="Rhea" id="RHEA:42708"/>
        <dbReference type="Rhea" id="RHEA-COMP:10188"/>
        <dbReference type="Rhea" id="RHEA-COMP:10189"/>
        <dbReference type="ChEBI" id="CHEBI:57856"/>
        <dbReference type="ChEBI" id="CHEBI:59789"/>
        <dbReference type="ChEBI" id="CHEBI:74269"/>
        <dbReference type="ChEBI" id="CHEBI:74480"/>
        <dbReference type="EC" id="2.1.1.33"/>
    </reaction>
</comment>
<proteinExistence type="predicted"/>
<reference evidence="7 8" key="1">
    <citation type="submission" date="2020-06" db="EMBL/GenBank/DDBJ databases">
        <title>WGS assembly of Ceratodon purpureus strain R40.</title>
        <authorList>
            <person name="Carey S.B."/>
            <person name="Jenkins J."/>
            <person name="Shu S."/>
            <person name="Lovell J.T."/>
            <person name="Sreedasyam A."/>
            <person name="Maumus F."/>
            <person name="Tiley G.P."/>
            <person name="Fernandez-Pozo N."/>
            <person name="Barry K."/>
            <person name="Chen C."/>
            <person name="Wang M."/>
            <person name="Lipzen A."/>
            <person name="Daum C."/>
            <person name="Saski C.A."/>
            <person name="Payton A.C."/>
            <person name="Mcbreen J.C."/>
            <person name="Conrad R.E."/>
            <person name="Kollar L.M."/>
            <person name="Olsson S."/>
            <person name="Huttunen S."/>
            <person name="Landis J.B."/>
            <person name="Wickett N.J."/>
            <person name="Johnson M.G."/>
            <person name="Rensing S.A."/>
            <person name="Grimwood J."/>
            <person name="Schmutz J."/>
            <person name="Mcdaniel S.F."/>
        </authorList>
    </citation>
    <scope>NUCLEOTIDE SEQUENCE [LARGE SCALE GENOMIC DNA]</scope>
    <source>
        <strain evidence="7 8">R40</strain>
    </source>
</reference>
<gene>
    <name evidence="7" type="ORF">KC19_11G045800</name>
</gene>
<evidence type="ECO:0000313" key="8">
    <source>
        <dbReference type="Proteomes" id="UP000822688"/>
    </source>
</evidence>
<evidence type="ECO:0000256" key="6">
    <source>
        <dbReference type="ARBA" id="ARBA00022694"/>
    </source>
</evidence>
<dbReference type="SUPFAM" id="SSF53335">
    <property type="entry name" value="S-adenosyl-L-methionine-dependent methyltransferases"/>
    <property type="match status" value="1"/>
</dbReference>
<dbReference type="PROSITE" id="PS51625">
    <property type="entry name" value="SAM_MT_TRMB"/>
    <property type="match status" value="1"/>
</dbReference>
<dbReference type="EMBL" id="CM026432">
    <property type="protein sequence ID" value="KAG0556339.1"/>
    <property type="molecule type" value="Genomic_DNA"/>
</dbReference>
<keyword evidence="4" id="KW-0808">Transferase</keyword>
<evidence type="ECO:0000313" key="7">
    <source>
        <dbReference type="EMBL" id="KAG0556339.1"/>
    </source>
</evidence>
<evidence type="ECO:0000256" key="3">
    <source>
        <dbReference type="ARBA" id="ARBA00022603"/>
    </source>
</evidence>
<name>A0A8T0GE03_CERPU</name>
<dbReference type="GO" id="GO:0043527">
    <property type="term" value="C:tRNA methyltransferase complex"/>
    <property type="evidence" value="ECO:0007669"/>
    <property type="project" value="TreeGrafter"/>
</dbReference>
<dbReference type="InterPro" id="IPR003358">
    <property type="entry name" value="tRNA_(Gua-N-7)_MeTrfase_Trmb"/>
</dbReference>
<keyword evidence="5" id="KW-0949">S-adenosyl-L-methionine</keyword>
<keyword evidence="6" id="KW-0819">tRNA processing</keyword>
<dbReference type="AlphaFoldDB" id="A0A8T0GE03"/>
<dbReference type="CDD" id="cd02440">
    <property type="entry name" value="AdoMet_MTases"/>
    <property type="match status" value="1"/>
</dbReference>
<evidence type="ECO:0000256" key="1">
    <source>
        <dbReference type="ARBA" id="ARBA00000142"/>
    </source>
</evidence>
<keyword evidence="8" id="KW-1185">Reference proteome</keyword>
<evidence type="ECO:0000256" key="5">
    <source>
        <dbReference type="ARBA" id="ARBA00022691"/>
    </source>
</evidence>
<dbReference type="GO" id="GO:0008176">
    <property type="term" value="F:tRNA (guanine(46)-N7)-methyltransferase activity"/>
    <property type="evidence" value="ECO:0007669"/>
    <property type="project" value="UniProtKB-EC"/>
</dbReference>
<dbReference type="InterPro" id="IPR029063">
    <property type="entry name" value="SAM-dependent_MTases_sf"/>
</dbReference>